<feature type="region of interest" description="Disordered" evidence="1">
    <location>
        <begin position="1"/>
        <end position="65"/>
    </location>
</feature>
<organism evidence="2 3">
    <name type="scientific">Trichoglossum hirsutum</name>
    <dbReference type="NCBI Taxonomy" id="265104"/>
    <lineage>
        <taxon>Eukaryota</taxon>
        <taxon>Fungi</taxon>
        <taxon>Dikarya</taxon>
        <taxon>Ascomycota</taxon>
        <taxon>Pezizomycotina</taxon>
        <taxon>Geoglossomycetes</taxon>
        <taxon>Geoglossales</taxon>
        <taxon>Geoglossaceae</taxon>
        <taxon>Trichoglossum</taxon>
    </lineage>
</organism>
<protein>
    <recommendedName>
        <fullName evidence="4">Methyltransferase</fullName>
    </recommendedName>
</protein>
<proteinExistence type="predicted"/>
<dbReference type="Pfam" id="PF13489">
    <property type="entry name" value="Methyltransf_23"/>
    <property type="match status" value="1"/>
</dbReference>
<dbReference type="EMBL" id="JAGHQM010000978">
    <property type="protein sequence ID" value="KAH0556900.1"/>
    <property type="molecule type" value="Genomic_DNA"/>
</dbReference>
<evidence type="ECO:0000313" key="3">
    <source>
        <dbReference type="Proteomes" id="UP000750711"/>
    </source>
</evidence>
<dbReference type="GO" id="GO:0008168">
    <property type="term" value="F:methyltransferase activity"/>
    <property type="evidence" value="ECO:0007669"/>
    <property type="project" value="TreeGrafter"/>
</dbReference>
<evidence type="ECO:0000256" key="1">
    <source>
        <dbReference type="SAM" id="MobiDB-lite"/>
    </source>
</evidence>
<comment type="caution">
    <text evidence="2">The sequence shown here is derived from an EMBL/GenBank/DDBJ whole genome shotgun (WGS) entry which is preliminary data.</text>
</comment>
<dbReference type="CDD" id="cd02440">
    <property type="entry name" value="AdoMet_MTases"/>
    <property type="match status" value="1"/>
</dbReference>
<feature type="compositionally biased region" description="Acidic residues" evidence="1">
    <location>
        <begin position="34"/>
        <end position="51"/>
    </location>
</feature>
<keyword evidence="3" id="KW-1185">Reference proteome</keyword>
<evidence type="ECO:0008006" key="4">
    <source>
        <dbReference type="Google" id="ProtNLM"/>
    </source>
</evidence>
<dbReference type="AlphaFoldDB" id="A0A9P8RMH9"/>
<dbReference type="Gene3D" id="3.40.50.150">
    <property type="entry name" value="Vaccinia Virus protein VP39"/>
    <property type="match status" value="1"/>
</dbReference>
<dbReference type="SUPFAM" id="SSF53335">
    <property type="entry name" value="S-adenosyl-L-methionine-dependent methyltransferases"/>
    <property type="match status" value="1"/>
</dbReference>
<dbReference type="PANTHER" id="PTHR43591:SF10">
    <property type="entry name" value="ABC TRANSMEMBRANE TYPE-1 DOMAIN-CONTAINING PROTEIN-RELATED"/>
    <property type="match status" value="1"/>
</dbReference>
<dbReference type="Proteomes" id="UP000750711">
    <property type="component" value="Unassembled WGS sequence"/>
</dbReference>
<dbReference type="PANTHER" id="PTHR43591">
    <property type="entry name" value="METHYLTRANSFERASE"/>
    <property type="match status" value="1"/>
</dbReference>
<accession>A0A9P8RMH9</accession>
<dbReference type="InterPro" id="IPR029063">
    <property type="entry name" value="SAM-dependent_MTases_sf"/>
</dbReference>
<evidence type="ECO:0000313" key="2">
    <source>
        <dbReference type="EMBL" id="KAH0556900.1"/>
    </source>
</evidence>
<name>A0A9P8RMH9_9PEZI</name>
<sequence>MAGEFGGQSIPAEPIEVGEDDDSSEEYYDQRQDEDLEEDPDEDSDDEESESGYESSEHNSLQISTKSLSGSILDYPIENGRRYCSSGEGAYFMPNDEAEQIRLSIVHQIHLALLDGGLTKAPIKDDIGRILDIGTGTGEWAIAMAEKYPHAEVVGTDLSAIQPDKVPENVFFEIDDAEQEWTYTQGFDLVHMRNLAGSFESWTKVYEQSFKHLNPGGYLEVLDFQVNQWATEMPDTPAAVFSKALKSASDKSGRPLGVGHIKKSKARQVGFVDVRVGCMALPLGTWPQDPKQNWLGKMWLIGILEGLEAMAMRHLTVQKSWPPEAVRDICGQVKEQLTSSVGELYTPV</sequence>
<gene>
    <name evidence="2" type="ORF">GP486_005308</name>
</gene>
<reference evidence="2" key="1">
    <citation type="submission" date="2021-03" db="EMBL/GenBank/DDBJ databases">
        <title>Comparative genomics and phylogenomic investigation of the class Geoglossomycetes provide insights into ecological specialization and systematics.</title>
        <authorList>
            <person name="Melie T."/>
            <person name="Pirro S."/>
            <person name="Miller A.N."/>
            <person name="Quandt A."/>
        </authorList>
    </citation>
    <scope>NUCLEOTIDE SEQUENCE</scope>
    <source>
        <strain evidence="2">CAQ_001_2017</strain>
    </source>
</reference>
<feature type="compositionally biased region" description="Acidic residues" evidence="1">
    <location>
        <begin position="16"/>
        <end position="27"/>
    </location>
</feature>